<dbReference type="OrthoDB" id="1454744at2"/>
<dbReference type="EMBL" id="CP017478">
    <property type="protein sequence ID" value="AOW19487.1"/>
    <property type="molecule type" value="Genomic_DNA"/>
</dbReference>
<feature type="coiled-coil region" evidence="1">
    <location>
        <begin position="92"/>
        <end position="130"/>
    </location>
</feature>
<reference evidence="3 4" key="1">
    <citation type="submission" date="2016-10" db="EMBL/GenBank/DDBJ databases">
        <title>Lutibacter sp. LPB0138, isolated from marine gastropod.</title>
        <authorList>
            <person name="Kim E."/>
            <person name="Yi H."/>
        </authorList>
    </citation>
    <scope>NUCLEOTIDE SEQUENCE [LARGE SCALE GENOMIC DNA]</scope>
    <source>
        <strain evidence="3 4">LPB0138</strain>
    </source>
</reference>
<feature type="transmembrane region" description="Helical" evidence="2">
    <location>
        <begin position="7"/>
        <end position="26"/>
    </location>
</feature>
<organism evidence="3 4">
    <name type="scientific">Urechidicola croceus</name>
    <dbReference type="NCBI Taxonomy" id="1850246"/>
    <lineage>
        <taxon>Bacteria</taxon>
        <taxon>Pseudomonadati</taxon>
        <taxon>Bacteroidota</taxon>
        <taxon>Flavobacteriia</taxon>
        <taxon>Flavobacteriales</taxon>
        <taxon>Flavobacteriaceae</taxon>
        <taxon>Urechidicola</taxon>
    </lineage>
</organism>
<accession>A0A1D8P4L1</accession>
<feature type="transmembrane region" description="Helical" evidence="2">
    <location>
        <begin position="62"/>
        <end position="80"/>
    </location>
</feature>
<gene>
    <name evidence="3" type="ORF">LPB138_01760</name>
</gene>
<evidence type="ECO:0000256" key="2">
    <source>
        <dbReference type="SAM" id="Phobius"/>
    </source>
</evidence>
<evidence type="ECO:0000313" key="4">
    <source>
        <dbReference type="Proteomes" id="UP000176050"/>
    </source>
</evidence>
<protein>
    <recommendedName>
        <fullName evidence="5">FUSC family protein</fullName>
    </recommendedName>
</protein>
<evidence type="ECO:0008006" key="5">
    <source>
        <dbReference type="Google" id="ProtNLM"/>
    </source>
</evidence>
<dbReference type="AlphaFoldDB" id="A0A1D8P4L1"/>
<keyword evidence="2" id="KW-1133">Transmembrane helix</keyword>
<keyword evidence="1" id="KW-0175">Coiled coil</keyword>
<dbReference type="RefSeq" id="WP_070235603.1">
    <property type="nucleotide sequence ID" value="NZ_CP017478.1"/>
</dbReference>
<keyword evidence="2" id="KW-0812">Transmembrane</keyword>
<sequence length="131" mass="14617">MNKTVIKLLAILGIIGAILGLVFSFLPISELAIIPAIVGLLLGVIAYYFSKKQNFSYSFPRIVMILSLLAIIISSGKKLLTENSVKVDTEFIDKAEDSKEDAIKDIEELDEELNELDQELEDLDDELEEEL</sequence>
<name>A0A1D8P4L1_9FLAO</name>
<evidence type="ECO:0000313" key="3">
    <source>
        <dbReference type="EMBL" id="AOW19487.1"/>
    </source>
</evidence>
<keyword evidence="2" id="KW-0472">Membrane</keyword>
<dbReference type="KEGG" id="lul:LPB138_01760"/>
<dbReference type="STRING" id="1850246.LPB138_01760"/>
<proteinExistence type="predicted"/>
<dbReference type="Proteomes" id="UP000176050">
    <property type="component" value="Chromosome"/>
</dbReference>
<keyword evidence="4" id="KW-1185">Reference proteome</keyword>
<evidence type="ECO:0000256" key="1">
    <source>
        <dbReference type="SAM" id="Coils"/>
    </source>
</evidence>
<feature type="transmembrane region" description="Helical" evidence="2">
    <location>
        <begin position="32"/>
        <end position="50"/>
    </location>
</feature>